<gene>
    <name evidence="1" type="ORF">WMO75_10410</name>
</gene>
<dbReference type="RefSeq" id="WP_349078001.1">
    <property type="nucleotide sequence ID" value="NZ_JBBMEI010000029.1"/>
</dbReference>
<evidence type="ECO:0000313" key="1">
    <source>
        <dbReference type="EMBL" id="MEQ2358740.1"/>
    </source>
</evidence>
<evidence type="ECO:0000313" key="2">
    <source>
        <dbReference type="Proteomes" id="UP001446032"/>
    </source>
</evidence>
<dbReference type="Proteomes" id="UP001446032">
    <property type="component" value="Unassembled WGS sequence"/>
</dbReference>
<name>A0ABV1AM25_9FIRM</name>
<protein>
    <submittedName>
        <fullName evidence="1">Uncharacterized protein</fullName>
    </submittedName>
</protein>
<comment type="caution">
    <text evidence="1">The sequence shown here is derived from an EMBL/GenBank/DDBJ whole genome shotgun (WGS) entry which is preliminary data.</text>
</comment>
<reference evidence="1 2" key="1">
    <citation type="submission" date="2024-03" db="EMBL/GenBank/DDBJ databases">
        <title>Human intestinal bacterial collection.</title>
        <authorList>
            <person name="Pauvert C."/>
            <person name="Hitch T.C.A."/>
            <person name="Clavel T."/>
        </authorList>
    </citation>
    <scope>NUCLEOTIDE SEQUENCE [LARGE SCALE GENOMIC DNA]</scope>
    <source>
        <strain evidence="1 2">CLA-AA-H95</strain>
    </source>
</reference>
<dbReference type="EMBL" id="JBBMEI010000029">
    <property type="protein sequence ID" value="MEQ2358740.1"/>
    <property type="molecule type" value="Genomic_DNA"/>
</dbReference>
<keyword evidence="2" id="KW-1185">Reference proteome</keyword>
<organism evidence="1 2">
    <name type="scientific">Blautia intestinihominis</name>
    <dbReference type="NCBI Taxonomy" id="3133152"/>
    <lineage>
        <taxon>Bacteria</taxon>
        <taxon>Bacillati</taxon>
        <taxon>Bacillota</taxon>
        <taxon>Clostridia</taxon>
        <taxon>Lachnospirales</taxon>
        <taxon>Lachnospiraceae</taxon>
        <taxon>Blautia</taxon>
    </lineage>
</organism>
<proteinExistence type="predicted"/>
<sequence>MSNNRIPENHESSNLYYLEQKKREAVQINFDNKKYFQNLHIVELQPYTPDKYYDTQKDWSEMEAFKEQKKKYTNQNAGISFTLRVKSFFNNVAKTELEIKKKQADVMYEADKKIALEYYNKRAARFYEKRKQQHDDINKLHEMMQYGNVEQVIAYFTFVLQQDNYSTDVDNQFHVDIADMRYEPKSKKLCFAYRIPNKEEILTFSSFLYDPESDSIQPKPIDAKHQLIQRKHIMHRVLLRSLIMVYESDKYSLVDDVEIIGFFKYYDPSYGTNRRKDVINFHMSRDEYVQTDFEKVNVEALFSARLKIKESAGIYVKKEEEIFDIYTVKGKVNSNAKIRKRQK</sequence>
<accession>A0ABV1AM25</accession>